<evidence type="ECO:0000259" key="4">
    <source>
        <dbReference type="SMART" id="SM00382"/>
    </source>
</evidence>
<dbReference type="InterPro" id="IPR003959">
    <property type="entry name" value="ATPase_AAA_core"/>
</dbReference>
<dbReference type="PANTHER" id="PTHR46411">
    <property type="entry name" value="FAMILY ATPASE, PUTATIVE-RELATED"/>
    <property type="match status" value="1"/>
</dbReference>
<dbReference type="SUPFAM" id="SSF52540">
    <property type="entry name" value="P-loop containing nucleoside triphosphate hydrolases"/>
    <property type="match status" value="1"/>
</dbReference>
<reference evidence="5 6" key="1">
    <citation type="submission" date="2020-03" db="EMBL/GenBank/DDBJ databases">
        <title>Draft Genome Sequence of Cudoniella acicularis.</title>
        <authorList>
            <person name="Buettner E."/>
            <person name="Kellner H."/>
        </authorList>
    </citation>
    <scope>NUCLEOTIDE SEQUENCE [LARGE SCALE GENOMIC DNA]</scope>
    <source>
        <strain evidence="5 6">DSM 108380</strain>
    </source>
</reference>
<dbReference type="InterPro" id="IPR054289">
    <property type="entry name" value="DUF7025"/>
</dbReference>
<feature type="region of interest" description="Disordered" evidence="3">
    <location>
        <begin position="149"/>
        <end position="170"/>
    </location>
</feature>
<accession>A0A8H4RWQ6</accession>
<keyword evidence="1" id="KW-0547">Nucleotide-binding</keyword>
<feature type="compositionally biased region" description="Basic and acidic residues" evidence="3">
    <location>
        <begin position="240"/>
        <end position="250"/>
    </location>
</feature>
<feature type="domain" description="AAA+ ATPase" evidence="4">
    <location>
        <begin position="653"/>
        <end position="778"/>
    </location>
</feature>
<evidence type="ECO:0000256" key="3">
    <source>
        <dbReference type="SAM" id="MobiDB-lite"/>
    </source>
</evidence>
<dbReference type="Gene3D" id="3.40.50.300">
    <property type="entry name" value="P-loop containing nucleotide triphosphate hydrolases"/>
    <property type="match status" value="1"/>
</dbReference>
<dbReference type="Pfam" id="PF00004">
    <property type="entry name" value="AAA"/>
    <property type="match status" value="1"/>
</dbReference>
<dbReference type="GO" id="GO:0016887">
    <property type="term" value="F:ATP hydrolysis activity"/>
    <property type="evidence" value="ECO:0007669"/>
    <property type="project" value="InterPro"/>
</dbReference>
<evidence type="ECO:0000313" key="6">
    <source>
        <dbReference type="Proteomes" id="UP000566819"/>
    </source>
</evidence>
<dbReference type="InterPro" id="IPR027417">
    <property type="entry name" value="P-loop_NTPase"/>
</dbReference>
<dbReference type="SMART" id="SM00382">
    <property type="entry name" value="AAA"/>
    <property type="match status" value="1"/>
</dbReference>
<dbReference type="CDD" id="cd19481">
    <property type="entry name" value="RecA-like_protease"/>
    <property type="match status" value="1"/>
</dbReference>
<comment type="caution">
    <text evidence="5">The sequence shown here is derived from an EMBL/GenBank/DDBJ whole genome shotgun (WGS) entry which is preliminary data.</text>
</comment>
<gene>
    <name evidence="5" type="ORF">G7Y89_g673</name>
</gene>
<dbReference type="EMBL" id="JAAMPI010000024">
    <property type="protein sequence ID" value="KAF4637412.1"/>
    <property type="molecule type" value="Genomic_DNA"/>
</dbReference>
<dbReference type="AlphaFoldDB" id="A0A8H4RWQ6"/>
<proteinExistence type="predicted"/>
<dbReference type="InterPro" id="IPR003593">
    <property type="entry name" value="AAA+_ATPase"/>
</dbReference>
<feature type="region of interest" description="Disordered" evidence="3">
    <location>
        <begin position="199"/>
        <end position="256"/>
    </location>
</feature>
<dbReference type="Pfam" id="PF22942">
    <property type="entry name" value="DUF7025"/>
    <property type="match status" value="1"/>
</dbReference>
<protein>
    <recommendedName>
        <fullName evidence="4">AAA+ ATPase domain-containing protein</fullName>
    </recommendedName>
</protein>
<organism evidence="5 6">
    <name type="scientific">Cudoniella acicularis</name>
    <dbReference type="NCBI Taxonomy" id="354080"/>
    <lineage>
        <taxon>Eukaryota</taxon>
        <taxon>Fungi</taxon>
        <taxon>Dikarya</taxon>
        <taxon>Ascomycota</taxon>
        <taxon>Pezizomycotina</taxon>
        <taxon>Leotiomycetes</taxon>
        <taxon>Helotiales</taxon>
        <taxon>Tricladiaceae</taxon>
        <taxon>Cudoniella</taxon>
    </lineage>
</organism>
<dbReference type="OrthoDB" id="10042665at2759"/>
<name>A0A8H4RWQ6_9HELO</name>
<dbReference type="InterPro" id="IPR057495">
    <property type="entry name" value="AAA_lid_BCS1"/>
</dbReference>
<feature type="compositionally biased region" description="Polar residues" evidence="3">
    <location>
        <begin position="220"/>
        <end position="229"/>
    </location>
</feature>
<dbReference type="PANTHER" id="PTHR46411:SF3">
    <property type="entry name" value="AAA+ ATPASE DOMAIN-CONTAINING PROTEIN"/>
    <property type="match status" value="1"/>
</dbReference>
<keyword evidence="2" id="KW-0067">ATP-binding</keyword>
<evidence type="ECO:0000256" key="2">
    <source>
        <dbReference type="ARBA" id="ARBA00022840"/>
    </source>
</evidence>
<dbReference type="Pfam" id="PF25426">
    <property type="entry name" value="AAA_lid_BCS1"/>
    <property type="match status" value="1"/>
</dbReference>
<feature type="compositionally biased region" description="Basic and acidic residues" evidence="3">
    <location>
        <begin position="157"/>
        <end position="170"/>
    </location>
</feature>
<sequence length="869" mass="97730">MSTKTADRRDIYILNLSAISEANLTSLFAKLLSRYVILLEDVNAMSSNRDAKTEDSRQIVAPLRERKPASKKVSLSAILNVIDGVGNVYKAIVYQKEDAERVEQLVKRFATKVPELKFSPAKIFSFLLEYRKSPEEAINNVEQLISKPFGAKSKPPRISEDAKPEDAHPSDAQELLKAVMDMQMASSHAPKCICSHTPSEGSLEATPTEPCSPAPGQILKSLSTQQGSLPKSPDSVKAAEGAKTDAREQPETTPASKLEFKTVNEVWDEEESEYKIQESSAAKVNTLDEYVDTKDPTFYIDVKSKELRGILREVLKDVHGISLMEEKLTVERHLLYHYLPELESHRSTIQADTTSMKHLDLLIECVKKIYAPTTERLLPLLEHGEITYDLLWALFKPNTPVFTTCSGTKKPRCVTYDSAEEKMNRWKMKYFNMDCRYFDFDGIAFGKASIELVIPKFRGTQRINTLPAFPLKYHRDEERIKSGLVNCGRKFVSLIGTHHVHCQGKAFYMYEGDPVTVSVDSRIMVDADFFWQMNPNYSRPRADLAGNRIRNASSYQGGPPPPLPKPVQSEDIEPAELTEDDLLICCPTVLGFSFGEKLWAEFAVADIKEIEWSPLPFDCLSIPDEQREVIMALVEARLDPSVAFDDFVAGKGRGINMLLHGPPGVGKTLTAEAVSEHLKRPLYSISVGELPTEAAKLEGQLSRIFKTASHWNAILLLDEADVFLEQRSHSDLTRNGLVSVFLRKMEYCQGILFLTTNRVAQFDAAILSRIHLMLRYDDLSKAARKQVWRNFLSWATTSSGDADVTTKELEELACYKLNGRQIKNIMSAAQAFATKEGCKIGFPHAKKAVKANDKFFREFYGKDFVDANY</sequence>
<dbReference type="Proteomes" id="UP000566819">
    <property type="component" value="Unassembled WGS sequence"/>
</dbReference>
<dbReference type="GO" id="GO:0005524">
    <property type="term" value="F:ATP binding"/>
    <property type="evidence" value="ECO:0007669"/>
    <property type="project" value="UniProtKB-KW"/>
</dbReference>
<evidence type="ECO:0000313" key="5">
    <source>
        <dbReference type="EMBL" id="KAF4637412.1"/>
    </source>
</evidence>
<feature type="region of interest" description="Disordered" evidence="3">
    <location>
        <begin position="550"/>
        <end position="569"/>
    </location>
</feature>
<evidence type="ECO:0000256" key="1">
    <source>
        <dbReference type="ARBA" id="ARBA00022741"/>
    </source>
</evidence>
<keyword evidence="6" id="KW-1185">Reference proteome</keyword>